<dbReference type="Proteomes" id="UP000016491">
    <property type="component" value="Unassembled WGS sequence"/>
</dbReference>
<evidence type="ECO:0000313" key="1">
    <source>
        <dbReference type="EMBL" id="ERI76033.1"/>
    </source>
</evidence>
<sequence length="47" mass="5412">MAWCEQYLSPSASSQPQLNHLAICKRIFYNKTDLEKLREAGAWVKSV</sequence>
<gene>
    <name evidence="1" type="ORF">CLOSYM_02892</name>
</gene>
<name>A0ABC9TWA3_CLOSY</name>
<dbReference type="EMBL" id="AWSU01000224">
    <property type="protein sequence ID" value="ERI76033.1"/>
    <property type="molecule type" value="Genomic_DNA"/>
</dbReference>
<protein>
    <submittedName>
        <fullName evidence="1">Uncharacterized protein</fullName>
    </submittedName>
</protein>
<organism evidence="1 2">
    <name type="scientific">[Clostridium] symbiosum ATCC 14940</name>
    <dbReference type="NCBI Taxonomy" id="411472"/>
    <lineage>
        <taxon>Bacteria</taxon>
        <taxon>Bacillati</taxon>
        <taxon>Bacillota</taxon>
        <taxon>Clostridia</taxon>
        <taxon>Lachnospirales</taxon>
        <taxon>Lachnospiraceae</taxon>
        <taxon>Otoolea</taxon>
    </lineage>
</organism>
<proteinExistence type="predicted"/>
<evidence type="ECO:0000313" key="2">
    <source>
        <dbReference type="Proteomes" id="UP000016491"/>
    </source>
</evidence>
<accession>A0ABC9TWA3</accession>
<dbReference type="AlphaFoldDB" id="A0ABC9TWA3"/>
<comment type="caution">
    <text evidence="1">The sequence shown here is derived from an EMBL/GenBank/DDBJ whole genome shotgun (WGS) entry which is preliminary data.</text>
</comment>
<reference evidence="1 2" key="1">
    <citation type="submission" date="2013-07" db="EMBL/GenBank/DDBJ databases">
        <authorList>
            <person name="Weinstock G."/>
            <person name="Sodergren E."/>
            <person name="Wylie T."/>
            <person name="Fulton L."/>
            <person name="Fulton R."/>
            <person name="Fronick C."/>
            <person name="O'Laughlin M."/>
            <person name="Godfrey J."/>
            <person name="Miner T."/>
            <person name="Herter B."/>
            <person name="Appelbaum E."/>
            <person name="Cordes M."/>
            <person name="Lek S."/>
            <person name="Wollam A."/>
            <person name="Pepin K.H."/>
            <person name="Palsikar V.B."/>
            <person name="Mitreva M."/>
            <person name="Wilson R.K."/>
        </authorList>
    </citation>
    <scope>NUCLEOTIDE SEQUENCE [LARGE SCALE GENOMIC DNA]</scope>
    <source>
        <strain evidence="1 2">ATCC 14940</strain>
    </source>
</reference>